<keyword evidence="3" id="KW-0963">Cytoplasm</keyword>
<dbReference type="GO" id="GO:0051015">
    <property type="term" value="F:actin filament binding"/>
    <property type="evidence" value="ECO:0007669"/>
    <property type="project" value="InterPro"/>
</dbReference>
<feature type="repeat" description="Filamin" evidence="9">
    <location>
        <begin position="566"/>
        <end position="658"/>
    </location>
</feature>
<dbReference type="InterPro" id="IPR014756">
    <property type="entry name" value="Ig_E-set"/>
</dbReference>
<evidence type="ECO:0000256" key="5">
    <source>
        <dbReference type="ARBA" id="ARBA00022737"/>
    </source>
</evidence>
<dbReference type="GO" id="GO:0005856">
    <property type="term" value="C:cytoskeleton"/>
    <property type="evidence" value="ECO:0007669"/>
    <property type="project" value="UniProtKB-SubCell"/>
</dbReference>
<evidence type="ECO:0000256" key="3">
    <source>
        <dbReference type="ARBA" id="ARBA00022490"/>
    </source>
</evidence>
<feature type="domain" description="Calponin-homology (CH)" evidence="11">
    <location>
        <begin position="159"/>
        <end position="262"/>
    </location>
</feature>
<dbReference type="FunFam" id="2.60.40.10:FF:000125">
    <property type="entry name" value="filamin-B isoform X1"/>
    <property type="match status" value="1"/>
</dbReference>
<keyword evidence="5" id="KW-0677">Repeat</keyword>
<dbReference type="InterPro" id="IPR001589">
    <property type="entry name" value="Actinin_actin-bd_CS"/>
</dbReference>
<dbReference type="FunFam" id="2.60.40.10:FF:000102">
    <property type="entry name" value="filamin-B isoform X2"/>
    <property type="match status" value="1"/>
</dbReference>
<dbReference type="FunFam" id="1.10.418.10:FF:000006">
    <property type="entry name" value="Filamin-B isoform A"/>
    <property type="match status" value="1"/>
</dbReference>
<comment type="subcellular location">
    <subcellularLocation>
        <location evidence="1">Cytoplasm</location>
        <location evidence="1">Cytoskeleton</location>
    </subcellularLocation>
</comment>
<keyword evidence="13" id="KW-1185">Reference proteome</keyword>
<dbReference type="GO" id="GO:0030036">
    <property type="term" value="P:actin cytoskeleton organization"/>
    <property type="evidence" value="ECO:0007669"/>
    <property type="project" value="InterPro"/>
</dbReference>
<dbReference type="PANTHER" id="PTHR38537">
    <property type="entry name" value="JITTERBUG, ISOFORM N"/>
    <property type="match status" value="1"/>
</dbReference>
<comment type="similarity">
    <text evidence="2">Belongs to the filamin family.</text>
</comment>
<evidence type="ECO:0000256" key="7">
    <source>
        <dbReference type="ARBA" id="ARBA00023203"/>
    </source>
</evidence>
<dbReference type="SMART" id="SM00557">
    <property type="entry name" value="IG_FLMN"/>
    <property type="match status" value="11"/>
</dbReference>
<evidence type="ECO:0000313" key="13">
    <source>
        <dbReference type="Proteomes" id="UP000233120"/>
    </source>
</evidence>
<dbReference type="PROSITE" id="PS00020">
    <property type="entry name" value="ACTININ_2"/>
    <property type="match status" value="1"/>
</dbReference>
<evidence type="ECO:0000256" key="10">
    <source>
        <dbReference type="SAM" id="MobiDB-lite"/>
    </source>
</evidence>
<dbReference type="PROSITE" id="PS50021">
    <property type="entry name" value="CH"/>
    <property type="match status" value="2"/>
</dbReference>
<dbReference type="STRING" id="9545.ENSMNEP00000000321"/>
<dbReference type="CDD" id="cd21310">
    <property type="entry name" value="CH_FLNC_rpt1"/>
    <property type="match status" value="1"/>
</dbReference>
<evidence type="ECO:0000256" key="1">
    <source>
        <dbReference type="ARBA" id="ARBA00004245"/>
    </source>
</evidence>
<protein>
    <recommendedName>
        <fullName evidence="11">Calponin-homology (CH) domain-containing protein</fullName>
    </recommendedName>
</protein>
<dbReference type="SUPFAM" id="SSF81296">
    <property type="entry name" value="E set domains"/>
    <property type="match status" value="11"/>
</dbReference>
<dbReference type="Proteomes" id="UP000233120">
    <property type="component" value="Unassembled WGS sequence"/>
</dbReference>
<dbReference type="InterPro" id="IPR017868">
    <property type="entry name" value="Filamin/ABP280_repeat-like"/>
</dbReference>
<reference evidence="12" key="2">
    <citation type="submission" date="2025-09" db="UniProtKB">
        <authorList>
            <consortium name="Ensembl"/>
        </authorList>
    </citation>
    <scope>IDENTIFICATION</scope>
</reference>
<dbReference type="InterPro" id="IPR036872">
    <property type="entry name" value="CH_dom_sf"/>
</dbReference>
<feature type="compositionally biased region" description="Polar residues" evidence="10">
    <location>
        <begin position="998"/>
        <end position="1017"/>
    </location>
</feature>
<evidence type="ECO:0000256" key="8">
    <source>
        <dbReference type="ARBA" id="ARBA00023212"/>
    </source>
</evidence>
<dbReference type="InterPro" id="IPR001715">
    <property type="entry name" value="CH_dom"/>
</dbReference>
<dbReference type="FunFam" id="2.60.40.10:FF:000007">
    <property type="entry name" value="Filamin-B isoform C"/>
    <property type="match status" value="2"/>
</dbReference>
<dbReference type="PROSITE" id="PS00019">
    <property type="entry name" value="ACTININ_1"/>
    <property type="match status" value="1"/>
</dbReference>
<feature type="repeat" description="Filamin" evidence="9">
    <location>
        <begin position="1259"/>
        <end position="1351"/>
    </location>
</feature>
<feature type="repeat" description="Filamin" evidence="9">
    <location>
        <begin position="795"/>
        <end position="887"/>
    </location>
</feature>
<feature type="repeat" description="Filamin" evidence="9">
    <location>
        <begin position="469"/>
        <end position="565"/>
    </location>
</feature>
<dbReference type="SUPFAM" id="SSF47576">
    <property type="entry name" value="Calponin-homology domain, CH-domain"/>
    <property type="match status" value="1"/>
</dbReference>
<dbReference type="FunFam" id="2.60.40.10:FF:000001">
    <property type="entry name" value="Filamin-C isoform b"/>
    <property type="match status" value="2"/>
</dbReference>
<keyword evidence="4" id="KW-0597">Phosphoprotein</keyword>
<dbReference type="FunFam" id="2.60.40.10:FF:000079">
    <property type="entry name" value="Filamin-B isoform C"/>
    <property type="match status" value="1"/>
</dbReference>
<proteinExistence type="inferred from homology"/>
<feature type="domain" description="Calponin-homology (CH)" evidence="11">
    <location>
        <begin position="36"/>
        <end position="142"/>
    </location>
</feature>
<feature type="repeat" description="Filamin" evidence="9">
    <location>
        <begin position="980"/>
        <end position="1065"/>
    </location>
</feature>
<evidence type="ECO:0000259" key="11">
    <source>
        <dbReference type="PROSITE" id="PS50021"/>
    </source>
</evidence>
<reference evidence="12" key="1">
    <citation type="submission" date="2025-08" db="UniProtKB">
        <authorList>
            <consortium name="Ensembl"/>
        </authorList>
    </citation>
    <scope>IDENTIFICATION</scope>
</reference>
<feature type="region of interest" description="Disordered" evidence="10">
    <location>
        <begin position="998"/>
        <end position="1018"/>
    </location>
</feature>
<dbReference type="PANTHER" id="PTHR38537:SF12">
    <property type="entry name" value="FILAMIN-C"/>
    <property type="match status" value="1"/>
</dbReference>
<dbReference type="InterPro" id="IPR013783">
    <property type="entry name" value="Ig-like_fold"/>
</dbReference>
<feature type="region of interest" description="Disordered" evidence="10">
    <location>
        <begin position="1"/>
        <end position="28"/>
    </location>
</feature>
<dbReference type="Pfam" id="PF00630">
    <property type="entry name" value="Filamin"/>
    <property type="match status" value="11"/>
</dbReference>
<feature type="repeat" description="Filamin" evidence="9">
    <location>
        <begin position="1162"/>
        <end position="1255"/>
    </location>
</feature>
<dbReference type="Bgee" id="ENSMNEG00000001209">
    <property type="expression patterns" value="Expressed in skeletal muscle tissue and 3 other cell types or tissues"/>
</dbReference>
<dbReference type="CDD" id="cd21314">
    <property type="entry name" value="CH_FLNC_rpt2"/>
    <property type="match status" value="1"/>
</dbReference>
<dbReference type="OMA" id="ANEHIHG"/>
<keyword evidence="6" id="KW-0832">Ubl conjugation</keyword>
<evidence type="ECO:0000256" key="2">
    <source>
        <dbReference type="ARBA" id="ARBA00009238"/>
    </source>
</evidence>
<dbReference type="InterPro" id="IPR044801">
    <property type="entry name" value="Filamin"/>
</dbReference>
<dbReference type="FunFam" id="1.10.418.10:FF:000008">
    <property type="entry name" value="Filamin-B isoform C"/>
    <property type="match status" value="1"/>
</dbReference>
<evidence type="ECO:0000256" key="9">
    <source>
        <dbReference type="PROSITE-ProRule" id="PRU00087"/>
    </source>
</evidence>
<dbReference type="GeneTree" id="ENSGT00940000153588"/>
<feature type="repeat" description="Filamin" evidence="9">
    <location>
        <begin position="370"/>
        <end position="468"/>
    </location>
</feature>
<dbReference type="Pfam" id="PF00307">
    <property type="entry name" value="CH"/>
    <property type="match status" value="2"/>
</dbReference>
<feature type="repeat" description="Filamin" evidence="9">
    <location>
        <begin position="1389"/>
        <end position="1483"/>
    </location>
</feature>
<dbReference type="SMART" id="SM00033">
    <property type="entry name" value="CH"/>
    <property type="match status" value="2"/>
</dbReference>
<keyword evidence="7" id="KW-0009">Actin-binding</keyword>
<dbReference type="FunFam" id="2.60.40.10:FF:000092">
    <property type="entry name" value="Filamin-B isoform B"/>
    <property type="match status" value="1"/>
</dbReference>
<dbReference type="PROSITE" id="PS50194">
    <property type="entry name" value="FILAMIN_REPEAT"/>
    <property type="match status" value="11"/>
</dbReference>
<feature type="repeat" description="Filamin" evidence="9">
    <location>
        <begin position="1068"/>
        <end position="1160"/>
    </location>
</feature>
<dbReference type="FunFam" id="2.60.40.10:FF:000138">
    <property type="entry name" value="filamin-B isoform X1"/>
    <property type="match status" value="1"/>
</dbReference>
<dbReference type="Gene3D" id="2.60.40.10">
    <property type="entry name" value="Immunoglobulins"/>
    <property type="match status" value="12"/>
</dbReference>
<accession>A0A2K6AME5</accession>
<dbReference type="FunFam" id="2.60.40.10:FF:000096">
    <property type="entry name" value="filamin-C isoform X2"/>
    <property type="match status" value="1"/>
</dbReference>
<evidence type="ECO:0000256" key="4">
    <source>
        <dbReference type="ARBA" id="ARBA00022553"/>
    </source>
</evidence>
<evidence type="ECO:0000313" key="12">
    <source>
        <dbReference type="Ensembl" id="ENSMNEP00000000321.1"/>
    </source>
</evidence>
<keyword evidence="8" id="KW-0206">Cytoskeleton</keyword>
<evidence type="ECO:0000256" key="6">
    <source>
        <dbReference type="ARBA" id="ARBA00022843"/>
    </source>
</evidence>
<feature type="repeat" description="Filamin" evidence="9">
    <location>
        <begin position="270"/>
        <end position="368"/>
    </location>
</feature>
<feature type="repeat" description="Filamin" evidence="9">
    <location>
        <begin position="662"/>
        <end position="792"/>
    </location>
</feature>
<organism evidence="12 13">
    <name type="scientific">Macaca nemestrina</name>
    <name type="common">Pig-tailed macaque</name>
    <dbReference type="NCBI Taxonomy" id="9545"/>
    <lineage>
        <taxon>Eukaryota</taxon>
        <taxon>Metazoa</taxon>
        <taxon>Chordata</taxon>
        <taxon>Craniata</taxon>
        <taxon>Vertebrata</taxon>
        <taxon>Euteleostomi</taxon>
        <taxon>Mammalia</taxon>
        <taxon>Eutheria</taxon>
        <taxon>Euarchontoglires</taxon>
        <taxon>Primates</taxon>
        <taxon>Haplorrhini</taxon>
        <taxon>Catarrhini</taxon>
        <taxon>Cercopithecidae</taxon>
        <taxon>Cercopithecinae</taxon>
        <taxon>Macaca</taxon>
    </lineage>
</organism>
<dbReference type="InterPro" id="IPR001298">
    <property type="entry name" value="Filamin/ABP280_rpt"/>
</dbReference>
<name>A0A2K6AME5_MACNE</name>
<dbReference type="Ensembl" id="ENSMNET00000001510.1">
    <property type="protein sequence ID" value="ENSMNEP00000000321.1"/>
    <property type="gene ID" value="ENSMNEG00000001209.1"/>
</dbReference>
<dbReference type="Gene3D" id="1.10.418.10">
    <property type="entry name" value="Calponin-like domain"/>
    <property type="match status" value="2"/>
</dbReference>
<dbReference type="FunFam" id="2.60.40.10:FF:000126">
    <property type="entry name" value="filamin-C isoform X1"/>
    <property type="match status" value="1"/>
</dbReference>
<sequence>MMNNSGYSDAGLGLGDETDEMPSTEKDLAEDAPWKKIQQNTFTRWCNEHLKCVGKRLTDLQRDLSDGLRLIALLEVLSQKRMYRKFHPRPNFRQMKLENVSVALEFLEREHIKLVSIDSKAIVDGNLKLILGLIWTLILHYSISMPMWEDEDDEDARKQTPKQRLLGWIQNKVPQLPITNFNRDWQDGKALGALVDNCAPGLCPDWEAWDPNQPVENAREAMQQADDWLGVPQVIAPEEIVDPNVDEHSVMTYLSQFPKAKLKPGAPVRSKQLNPKKAIAYGPGIEPQGNTVLQPAHFTVQTVDAGVGEVLVYIEDPEGHTEEAKVVPNNDKDRTYAVSYVPKVAGLHKVTVLFAGQNIERSPFEVNVGMALGDANKVSARGPGLEPVGNVANKPTYFDIYTAGAGTGDVAVVIVDPQGRRDTVEVALEDKGDSTFRCTYRPVMEGPHTVHVAFAGAPITRSPFPVHVSEACNPNACRASGRGLQPKGVRVKEVADFKVFTKGAGSGELKVTVKGPKGTEEPVKVREVGDGVFECEYYPVVPGKYVVTITWGGYAIPRSPFEVQVSPEAGVQKVRAWGPGLETGQVGKSADFVVEAIGTEVGTLGFSIEGPSQAKIECDDKGDGSCDVRYWPTEPGEYAVHVICDDEDIRDSPFIAHILPAPPDCFPDKVKAFGPGLEPTGCIVDKPAEFTIDARAAGKGDLKLYAQDDSMRTSQLNVGTSTDVSLKITESDLSQLTASIRAPSGNEEPCLLKRLPNRHIGISFTPKEVGEHVVSVRKSGKHVTNSPFKILVGPSEIGDASKVRVWGKGLSEGHTFQVAEFIVDTRNAGYGGLGLSIEGPSKVDINCEDMEDGTCKVTYCPTEPGTYIINIKFADKHVPGSPFTVKVTGEGRMKESITRRRQAPSIATIGSTCDLNLKIPGNWFQMVSAQERLTRTFTRSSHTYTRTERTEISKTRGGETKREVRVEESTQVGGDPFPAVFGDFLGRERLGSFGSITRQQEGEASSQDMTAQVTSPSGKMEAAEIVEGEDSAYSVRFVPQEMGPHTVAVKYRGQHVPGSPFQFTVGPLGEGGAHKVRAGGTGLERGVAGVPAEFSIWTREAGAGGLSIAVEGPSKAEIAFEDRKDGSCGVSYVVQEPGDYEVSIKFNDEHIPDSPFVVPVASLSDDARRLTVTSLQETGLKVNQPASFAVQLNGARGVIDARVHTPSGAVEECYVSELDSDKHTIRFIPHENGVHSIDVKFNGAHIPGSPFKIRVGEQSQAGDPGLVSAYGPGLEGGTTGVSSEFIVNTLNAGSGALSVTIDGPSKVQLDCRECPEGHVVTYTPMAPGNYLIAIKYGGPQHIVGSPFKAKVTGPRLSGGHSLHETSTVLVETVTKSSSSRGSSYSSIPKFSSDASKVVTRGPGLSQAFVGQKNSFTVDCSKAGTNMMMVGVHGPKTPCEEVYVKHMGNRVYNVTYTVKEKGDYILIVKWGDESVPGSPFKVKVP</sequence>